<dbReference type="Pfam" id="PF09335">
    <property type="entry name" value="VTT_dom"/>
    <property type="match status" value="1"/>
</dbReference>
<keyword evidence="2 6" id="KW-1003">Cell membrane</keyword>
<dbReference type="OrthoDB" id="2381682at2"/>
<protein>
    <recommendedName>
        <fullName evidence="6">TVP38/TMEM64 family membrane protein</fullName>
    </recommendedName>
</protein>
<keyword evidence="3 6" id="KW-0812">Transmembrane</keyword>
<evidence type="ECO:0000256" key="4">
    <source>
        <dbReference type="ARBA" id="ARBA00022989"/>
    </source>
</evidence>
<evidence type="ECO:0000256" key="5">
    <source>
        <dbReference type="ARBA" id="ARBA00023136"/>
    </source>
</evidence>
<evidence type="ECO:0000313" key="9">
    <source>
        <dbReference type="Proteomes" id="UP000199087"/>
    </source>
</evidence>
<evidence type="ECO:0000256" key="6">
    <source>
        <dbReference type="RuleBase" id="RU366058"/>
    </source>
</evidence>
<reference evidence="9" key="1">
    <citation type="submission" date="2015-05" db="EMBL/GenBank/DDBJ databases">
        <authorList>
            <person name="Urmite Genomes"/>
        </authorList>
    </citation>
    <scope>NUCLEOTIDE SEQUENCE [LARGE SCALE GENOMIC DNA]</scope>
    <source>
        <strain evidence="9">LF1</strain>
    </source>
</reference>
<evidence type="ECO:0000256" key="3">
    <source>
        <dbReference type="ARBA" id="ARBA00022692"/>
    </source>
</evidence>
<organism evidence="8 9">
    <name type="scientific">Neobacillus massiliamazoniensis</name>
    <dbReference type="NCBI Taxonomy" id="1499688"/>
    <lineage>
        <taxon>Bacteria</taxon>
        <taxon>Bacillati</taxon>
        <taxon>Bacillota</taxon>
        <taxon>Bacilli</taxon>
        <taxon>Bacillales</taxon>
        <taxon>Bacillaceae</taxon>
        <taxon>Neobacillus</taxon>
    </lineage>
</organism>
<dbReference type="InterPro" id="IPR015414">
    <property type="entry name" value="TMEM64"/>
</dbReference>
<keyword evidence="4 6" id="KW-1133">Transmembrane helix</keyword>
<accession>A0A0U1NST5</accession>
<evidence type="ECO:0000256" key="1">
    <source>
        <dbReference type="ARBA" id="ARBA00004651"/>
    </source>
</evidence>
<gene>
    <name evidence="8" type="ORF">BN000_00909</name>
</gene>
<dbReference type="STRING" id="1499688.BN000_00909"/>
<feature type="transmembrane region" description="Helical" evidence="6">
    <location>
        <begin position="181"/>
        <end position="200"/>
    </location>
</feature>
<dbReference type="RefSeq" id="WP_090631433.1">
    <property type="nucleotide sequence ID" value="NZ_CVRB01000001.1"/>
</dbReference>
<feature type="transmembrane region" description="Helical" evidence="6">
    <location>
        <begin position="36"/>
        <end position="69"/>
    </location>
</feature>
<name>A0A0U1NST5_9BACI</name>
<keyword evidence="5 6" id="KW-0472">Membrane</keyword>
<evidence type="ECO:0000259" key="7">
    <source>
        <dbReference type="Pfam" id="PF09335"/>
    </source>
</evidence>
<evidence type="ECO:0000313" key="8">
    <source>
        <dbReference type="EMBL" id="CRK81015.1"/>
    </source>
</evidence>
<feature type="transmembrane region" description="Helical" evidence="6">
    <location>
        <begin position="76"/>
        <end position="94"/>
    </location>
</feature>
<feature type="domain" description="VTT" evidence="7">
    <location>
        <begin position="53"/>
        <end position="171"/>
    </location>
</feature>
<dbReference type="PANTHER" id="PTHR12677">
    <property type="entry name" value="GOLGI APPARATUS MEMBRANE PROTEIN TVP38-RELATED"/>
    <property type="match status" value="1"/>
</dbReference>
<feature type="transmembrane region" description="Helical" evidence="6">
    <location>
        <begin position="148"/>
        <end position="169"/>
    </location>
</feature>
<proteinExistence type="inferred from homology"/>
<comment type="subcellular location">
    <subcellularLocation>
        <location evidence="1 6">Cell membrane</location>
        <topology evidence="1 6">Multi-pass membrane protein</topology>
    </subcellularLocation>
</comment>
<comment type="similarity">
    <text evidence="6">Belongs to the TVP38/TMEM64 family.</text>
</comment>
<evidence type="ECO:0000256" key="2">
    <source>
        <dbReference type="ARBA" id="ARBA00022475"/>
    </source>
</evidence>
<dbReference type="Proteomes" id="UP000199087">
    <property type="component" value="Unassembled WGS sequence"/>
</dbReference>
<dbReference type="GO" id="GO:0005886">
    <property type="term" value="C:plasma membrane"/>
    <property type="evidence" value="ECO:0007669"/>
    <property type="project" value="UniProtKB-SubCell"/>
</dbReference>
<feature type="transmembrane region" description="Helical" evidence="6">
    <location>
        <begin position="120"/>
        <end position="141"/>
    </location>
</feature>
<dbReference type="AlphaFoldDB" id="A0A0U1NST5"/>
<keyword evidence="9" id="KW-1185">Reference proteome</keyword>
<dbReference type="PANTHER" id="PTHR12677:SF59">
    <property type="entry name" value="GOLGI APPARATUS MEMBRANE PROTEIN TVP38-RELATED"/>
    <property type="match status" value="1"/>
</dbReference>
<dbReference type="InterPro" id="IPR032816">
    <property type="entry name" value="VTT_dom"/>
</dbReference>
<dbReference type="EMBL" id="CVRB01000001">
    <property type="protein sequence ID" value="CRK81015.1"/>
    <property type="molecule type" value="Genomic_DNA"/>
</dbReference>
<sequence length="206" mass="23312">MLKRILSVCIFLIIIAIGYMQKDVLLHLINEGGTFSVFISMIFVAICVFFPIIPFTVLAGIIGAVFGVVHGIMISLAGAMIGTMSFFFLMRYSFRDFAQEKLMKYPKASVFDQFMERNSFIAILTCRLLPVIPAQIFNMVCGVSRVKWMTFFIASMIGKIPNIFVLTYAGASFTSNKFFSLGMYGLYLFVIFSIAFVIFYRKTLKN</sequence>